<name>Q6BTI0_DEBHA</name>
<dbReference type="VEuPathDB" id="FungiDB:DEHA2D00462g"/>
<sequence length="120" mass="14487">MNKDSFLLILRDIFWKAVRILIEINTDIDTFEITKFDYRRIFHKCPDQNVSYREILHKMLEIENELDLDMDHVRSYSKDHPNEWKELFIFFCVMPFTKYEFQGSDGNLLDPDTLRKTGSS</sequence>
<dbReference type="GeneID" id="2901484"/>
<accession>Q6BTI0</accession>
<evidence type="ECO:0000313" key="2">
    <source>
        <dbReference type="Proteomes" id="UP000000599"/>
    </source>
</evidence>
<proteinExistence type="predicted"/>
<dbReference type="RefSeq" id="XP_458489.2">
    <property type="nucleotide sequence ID" value="XM_458489.1"/>
</dbReference>
<gene>
    <name evidence="1" type="ordered locus">DEHA2D00462g</name>
</gene>
<organism evidence="1 2">
    <name type="scientific">Debaryomyces hansenii (strain ATCC 36239 / CBS 767 / BCRC 21394 / JCM 1990 / NBRC 0083 / IGC 2968)</name>
    <name type="common">Yeast</name>
    <name type="synonym">Torulaspora hansenii</name>
    <dbReference type="NCBI Taxonomy" id="284592"/>
    <lineage>
        <taxon>Eukaryota</taxon>
        <taxon>Fungi</taxon>
        <taxon>Dikarya</taxon>
        <taxon>Ascomycota</taxon>
        <taxon>Saccharomycotina</taxon>
        <taxon>Pichiomycetes</taxon>
        <taxon>Debaryomycetaceae</taxon>
        <taxon>Debaryomyces</taxon>
    </lineage>
</organism>
<dbReference type="EMBL" id="CR382136">
    <property type="protein sequence ID" value="CAG86593.2"/>
    <property type="molecule type" value="Genomic_DNA"/>
</dbReference>
<reference evidence="1 2" key="1">
    <citation type="journal article" date="2004" name="Nature">
        <title>Genome evolution in yeasts.</title>
        <authorList>
            <consortium name="Genolevures"/>
            <person name="Dujon B."/>
            <person name="Sherman D."/>
            <person name="Fischer G."/>
            <person name="Durrens P."/>
            <person name="Casaregola S."/>
            <person name="Lafontaine I."/>
            <person name="de Montigny J."/>
            <person name="Marck C."/>
            <person name="Neuveglise C."/>
            <person name="Talla E."/>
            <person name="Goffard N."/>
            <person name="Frangeul L."/>
            <person name="Aigle M."/>
            <person name="Anthouard V."/>
            <person name="Babour A."/>
            <person name="Barbe V."/>
            <person name="Barnay S."/>
            <person name="Blanchin S."/>
            <person name="Beckerich J.M."/>
            <person name="Beyne E."/>
            <person name="Bleykasten C."/>
            <person name="Boisrame A."/>
            <person name="Boyer J."/>
            <person name="Cattolico L."/>
            <person name="Confanioleri F."/>
            <person name="de Daruvar A."/>
            <person name="Despons L."/>
            <person name="Fabre E."/>
            <person name="Fairhead C."/>
            <person name="Ferry-Dumazet H."/>
            <person name="Groppi A."/>
            <person name="Hantraye F."/>
            <person name="Hennequin C."/>
            <person name="Jauniaux N."/>
            <person name="Joyet P."/>
            <person name="Kachouri R."/>
            <person name="Kerrest A."/>
            <person name="Koszul R."/>
            <person name="Lemaire M."/>
            <person name="Lesur I."/>
            <person name="Ma L."/>
            <person name="Muller H."/>
            <person name="Nicaud J.M."/>
            <person name="Nikolski M."/>
            <person name="Oztas S."/>
            <person name="Ozier-Kalogeropoulos O."/>
            <person name="Pellenz S."/>
            <person name="Potier S."/>
            <person name="Richard G.F."/>
            <person name="Straub M.L."/>
            <person name="Suleau A."/>
            <person name="Swennene D."/>
            <person name="Tekaia F."/>
            <person name="Wesolowski-Louvel M."/>
            <person name="Westhof E."/>
            <person name="Wirth B."/>
            <person name="Zeniou-Meyer M."/>
            <person name="Zivanovic I."/>
            <person name="Bolotin-Fukuhara M."/>
            <person name="Thierry A."/>
            <person name="Bouchier C."/>
            <person name="Caudron B."/>
            <person name="Scarpelli C."/>
            <person name="Gaillardin C."/>
            <person name="Weissenbach J."/>
            <person name="Wincker P."/>
            <person name="Souciet J.L."/>
        </authorList>
    </citation>
    <scope>NUCLEOTIDE SEQUENCE [LARGE SCALE GENOMIC DNA]</scope>
    <source>
        <strain evidence="2">ATCC 36239 / CBS 767 / BCRC 21394 / JCM 1990 / NBRC 0083 / IGC 2968</strain>
    </source>
</reference>
<dbReference type="HOGENOM" id="CLU_2049633_0_0_1"/>
<dbReference type="KEGG" id="dha:DEHA2D00462g"/>
<dbReference type="AlphaFoldDB" id="Q6BTI0"/>
<dbReference type="Proteomes" id="UP000000599">
    <property type="component" value="Chromosome D"/>
</dbReference>
<evidence type="ECO:0000313" key="1">
    <source>
        <dbReference type="EMBL" id="CAG86593.2"/>
    </source>
</evidence>
<protein>
    <submittedName>
        <fullName evidence="1">DEHA2D00462p</fullName>
    </submittedName>
</protein>
<dbReference type="InParanoid" id="Q6BTI0"/>
<keyword evidence="2" id="KW-1185">Reference proteome</keyword>